<dbReference type="Pfam" id="PF13472">
    <property type="entry name" value="Lipase_GDSL_2"/>
    <property type="match status" value="1"/>
</dbReference>
<dbReference type="Proteomes" id="UP000537775">
    <property type="component" value="Unassembled WGS sequence"/>
</dbReference>
<dbReference type="InterPro" id="IPR013830">
    <property type="entry name" value="SGNH_hydro"/>
</dbReference>
<name>A0A7X0FRM3_9MICO</name>
<dbReference type="PANTHER" id="PTHR36302">
    <property type="entry name" value="BLR7088 PROTEIN"/>
    <property type="match status" value="1"/>
</dbReference>
<feature type="signal peptide" evidence="1">
    <location>
        <begin position="1"/>
        <end position="32"/>
    </location>
</feature>
<dbReference type="SUPFAM" id="SSF52266">
    <property type="entry name" value="SGNH hydrolase"/>
    <property type="match status" value="1"/>
</dbReference>
<dbReference type="InterPro" id="IPR036182">
    <property type="entry name" value="PCuAC_sf"/>
</dbReference>
<protein>
    <submittedName>
        <fullName evidence="3">Copper(I)-binding protein</fullName>
    </submittedName>
</protein>
<dbReference type="SUPFAM" id="SSF110087">
    <property type="entry name" value="DR1885-like metal-binding protein"/>
    <property type="match status" value="3"/>
</dbReference>
<dbReference type="InterPro" id="IPR010916">
    <property type="entry name" value="TonB_box_CS"/>
</dbReference>
<dbReference type="Gene3D" id="2.60.40.1890">
    <property type="entry name" value="PCu(A)C copper chaperone"/>
    <property type="match status" value="3"/>
</dbReference>
<keyword evidence="4" id="KW-1185">Reference proteome</keyword>
<evidence type="ECO:0000256" key="1">
    <source>
        <dbReference type="SAM" id="SignalP"/>
    </source>
</evidence>
<comment type="caution">
    <text evidence="3">The sequence shown here is derived from an EMBL/GenBank/DDBJ whole genome shotgun (WGS) entry which is preliminary data.</text>
</comment>
<dbReference type="EMBL" id="JACHML010000001">
    <property type="protein sequence ID" value="MBB6392361.1"/>
    <property type="molecule type" value="Genomic_DNA"/>
</dbReference>
<dbReference type="InterPro" id="IPR036514">
    <property type="entry name" value="SGNH_hydro_sf"/>
</dbReference>
<gene>
    <name evidence="3" type="ORF">HD594_002674</name>
</gene>
<dbReference type="PANTHER" id="PTHR36302:SF1">
    <property type="entry name" value="COPPER CHAPERONE PCU(A)C"/>
    <property type="match status" value="1"/>
</dbReference>
<evidence type="ECO:0000259" key="2">
    <source>
        <dbReference type="Pfam" id="PF13472"/>
    </source>
</evidence>
<accession>A0A7X0FRM3</accession>
<dbReference type="RefSeq" id="WP_184751437.1">
    <property type="nucleotide sequence ID" value="NZ_JACHML010000001.1"/>
</dbReference>
<organism evidence="3 4">
    <name type="scientific">Microbacterium thalassium</name>
    <dbReference type="NCBI Taxonomy" id="362649"/>
    <lineage>
        <taxon>Bacteria</taxon>
        <taxon>Bacillati</taxon>
        <taxon>Actinomycetota</taxon>
        <taxon>Actinomycetes</taxon>
        <taxon>Micrococcales</taxon>
        <taxon>Microbacteriaceae</taxon>
        <taxon>Microbacterium</taxon>
    </lineage>
</organism>
<dbReference type="Gene3D" id="3.40.50.1110">
    <property type="entry name" value="SGNH hydrolase"/>
    <property type="match status" value="1"/>
</dbReference>
<reference evidence="3 4" key="1">
    <citation type="submission" date="2020-08" db="EMBL/GenBank/DDBJ databases">
        <title>Sequencing the genomes of 1000 actinobacteria strains.</title>
        <authorList>
            <person name="Klenk H.-P."/>
        </authorList>
    </citation>
    <scope>NUCLEOTIDE SEQUENCE [LARGE SCALE GENOMIC DNA]</scope>
    <source>
        <strain evidence="3 4">DSM 12511</strain>
    </source>
</reference>
<dbReference type="InterPro" id="IPR007410">
    <property type="entry name" value="LpqE-like"/>
</dbReference>
<sequence>MAYRRGRFFALAATLSLAALVATAATASPAIAAPPGDKGKPTATAADSVTVSGASIEAAGSDYAVIGDLSNSSKSAVTISSASADAGTAELHDGTGVVAELTVPRRSTLTLAVDGEHIRLSNLPETLPADVTITLTFSDTSTLEFTAPMPATPPPPPPAPVADSITVSAASIEAAGSDYAVLADIENSSATAATISSASADAGTAALHDSTGAVTELTVAGGSTLTLAPDGEHIRLSNLPETLPADVTITLTFSDTSTLEFTAPMPATPPPPPPAPVADSITVTSASIEAAGSDYAVLADIENSSATAATISSASADAGTAALHDSTGAVTELTVAGGSTLTLTVDGEHIRLSNLPETLPADVTITLTFSDTSTLEFTAPMPATPPPPPPAPSVSVMAAVGDSITVAYDAAGYGSYPQYSWATGSSTTVDSHLLRLQDTLQSSVTATNLAVVGASSADLASQITSAVSARADYLTIEIGANDACTSTVAEMTSVADYDQRIRAALQTFHTARPDAEIFVASIPNLYQMWNVSKGKFAARFTWSIAGICQSMLANPTSTSQADEDRRLSVQQRVDDYNAALAAACTATVNCTFDGYEVADYVFSSKDVSTSDYFHPSVEGQRVLAEITWPLSPFASGG</sequence>
<dbReference type="Pfam" id="PF04314">
    <property type="entry name" value="PCuAC"/>
    <property type="match status" value="3"/>
</dbReference>
<dbReference type="AlphaFoldDB" id="A0A7X0FRM3"/>
<dbReference type="InterPro" id="IPR058248">
    <property type="entry name" value="Lxx211020-like"/>
</dbReference>
<feature type="domain" description="SGNH hydrolase-type esterase" evidence="2">
    <location>
        <begin position="399"/>
        <end position="622"/>
    </location>
</feature>
<proteinExistence type="predicted"/>
<feature type="chain" id="PRO_5030802455" evidence="1">
    <location>
        <begin position="33"/>
        <end position="637"/>
    </location>
</feature>
<evidence type="ECO:0000313" key="3">
    <source>
        <dbReference type="EMBL" id="MBB6392361.1"/>
    </source>
</evidence>
<keyword evidence="1" id="KW-0732">Signal</keyword>
<dbReference type="PROSITE" id="PS00430">
    <property type="entry name" value="TONB_DEPENDENT_REC_1"/>
    <property type="match status" value="1"/>
</dbReference>
<evidence type="ECO:0000313" key="4">
    <source>
        <dbReference type="Proteomes" id="UP000537775"/>
    </source>
</evidence>